<protein>
    <submittedName>
        <fullName evidence="4">Galacturan 1,4-alpha-galacturonidase</fullName>
    </submittedName>
</protein>
<dbReference type="AlphaFoldDB" id="K1TJ03"/>
<dbReference type="InterPro" id="IPR051801">
    <property type="entry name" value="GH28_Enzymes"/>
</dbReference>
<gene>
    <name evidence="4" type="ORF">OBE_05402</name>
</gene>
<accession>K1TJ03</accession>
<dbReference type="PANTHER" id="PTHR31339:SF9">
    <property type="entry name" value="PLASMIN AND FIBRONECTIN-BINDING PROTEIN A"/>
    <property type="match status" value="1"/>
</dbReference>
<keyword evidence="2" id="KW-0378">Hydrolase</keyword>
<dbReference type="SUPFAM" id="SSF51126">
    <property type="entry name" value="Pectin lyase-like"/>
    <property type="match status" value="1"/>
</dbReference>
<dbReference type="EMBL" id="AJWZ01003689">
    <property type="protein sequence ID" value="EKC67529.1"/>
    <property type="molecule type" value="Genomic_DNA"/>
</dbReference>
<sequence>MENGHGAVTLGSEMAGGVVNLTVEDCVFRHTDRGLRIKTRRGRGKDAILSNIIFRNLTLDHVMTPLVVNCFYFCDPDGKTTYVQSRDVYPVDDRTPQVKKMVFENMECTNCHVAAAFFDGLPEQKIEEIYMKDISISYAEDAKCDVPA</sequence>
<evidence type="ECO:0000313" key="4">
    <source>
        <dbReference type="EMBL" id="EKC67529.1"/>
    </source>
</evidence>
<dbReference type="InterPro" id="IPR000743">
    <property type="entry name" value="Glyco_hydro_28"/>
</dbReference>
<organism evidence="4">
    <name type="scientific">human gut metagenome</name>
    <dbReference type="NCBI Taxonomy" id="408170"/>
    <lineage>
        <taxon>unclassified sequences</taxon>
        <taxon>metagenomes</taxon>
        <taxon>organismal metagenomes</taxon>
    </lineage>
</organism>
<reference evidence="4" key="1">
    <citation type="journal article" date="2013" name="Environ. Microbiol.">
        <title>Microbiota from the distal guts of lean and obese adolescents exhibit partial functional redundancy besides clear differences in community structure.</title>
        <authorList>
            <person name="Ferrer M."/>
            <person name="Ruiz A."/>
            <person name="Lanza F."/>
            <person name="Haange S.B."/>
            <person name="Oberbach A."/>
            <person name="Till H."/>
            <person name="Bargiela R."/>
            <person name="Campoy C."/>
            <person name="Segura M.T."/>
            <person name="Richter M."/>
            <person name="von Bergen M."/>
            <person name="Seifert J."/>
            <person name="Suarez A."/>
        </authorList>
    </citation>
    <scope>NUCLEOTIDE SEQUENCE</scope>
</reference>
<evidence type="ECO:0000256" key="3">
    <source>
        <dbReference type="ARBA" id="ARBA00023295"/>
    </source>
</evidence>
<dbReference type="InterPro" id="IPR011050">
    <property type="entry name" value="Pectin_lyase_fold/virulence"/>
</dbReference>
<dbReference type="Pfam" id="PF00295">
    <property type="entry name" value="Glyco_hydro_28"/>
    <property type="match status" value="1"/>
</dbReference>
<proteinExistence type="inferred from homology"/>
<dbReference type="GO" id="GO:0005975">
    <property type="term" value="P:carbohydrate metabolic process"/>
    <property type="evidence" value="ECO:0007669"/>
    <property type="project" value="InterPro"/>
</dbReference>
<evidence type="ECO:0000256" key="1">
    <source>
        <dbReference type="ARBA" id="ARBA00008834"/>
    </source>
</evidence>
<evidence type="ECO:0000256" key="2">
    <source>
        <dbReference type="ARBA" id="ARBA00022801"/>
    </source>
</evidence>
<name>K1TJ03_9ZZZZ</name>
<dbReference type="PANTHER" id="PTHR31339">
    <property type="entry name" value="PECTIN LYASE-RELATED"/>
    <property type="match status" value="1"/>
</dbReference>
<feature type="non-terminal residue" evidence="4">
    <location>
        <position position="148"/>
    </location>
</feature>
<keyword evidence="3" id="KW-0326">Glycosidase</keyword>
<dbReference type="Gene3D" id="2.160.20.10">
    <property type="entry name" value="Single-stranded right-handed beta-helix, Pectin lyase-like"/>
    <property type="match status" value="1"/>
</dbReference>
<dbReference type="GO" id="GO:0004650">
    <property type="term" value="F:polygalacturonase activity"/>
    <property type="evidence" value="ECO:0007669"/>
    <property type="project" value="InterPro"/>
</dbReference>
<comment type="similarity">
    <text evidence="1">Belongs to the glycosyl hydrolase 28 family.</text>
</comment>
<dbReference type="InterPro" id="IPR012334">
    <property type="entry name" value="Pectin_lyas_fold"/>
</dbReference>
<comment type="caution">
    <text evidence="4">The sequence shown here is derived from an EMBL/GenBank/DDBJ whole genome shotgun (WGS) entry which is preliminary data.</text>
</comment>